<dbReference type="GO" id="GO:0003824">
    <property type="term" value="F:catalytic activity"/>
    <property type="evidence" value="ECO:0007669"/>
    <property type="project" value="InterPro"/>
</dbReference>
<dbReference type="Proteomes" id="UP000792457">
    <property type="component" value="Unassembled WGS sequence"/>
</dbReference>
<evidence type="ECO:0000313" key="2">
    <source>
        <dbReference type="Proteomes" id="UP000792457"/>
    </source>
</evidence>
<protein>
    <recommendedName>
        <fullName evidence="3">Endonuclease/exonuclease/phosphatase domain-containing protein</fullName>
    </recommendedName>
</protein>
<dbReference type="Gene3D" id="3.60.10.10">
    <property type="entry name" value="Endonuclease/exonuclease/phosphatase"/>
    <property type="match status" value="1"/>
</dbReference>
<evidence type="ECO:0008006" key="3">
    <source>
        <dbReference type="Google" id="ProtNLM"/>
    </source>
</evidence>
<dbReference type="AlphaFoldDB" id="A0A8K0P7T8"/>
<dbReference type="InterPro" id="IPR036691">
    <property type="entry name" value="Endo/exonu/phosph_ase_sf"/>
</dbReference>
<gene>
    <name evidence="1" type="ORF">J437_LFUL018515</name>
</gene>
<comment type="caution">
    <text evidence="1">The sequence shown here is derived from an EMBL/GenBank/DDBJ whole genome shotgun (WGS) entry which is preliminary data.</text>
</comment>
<keyword evidence="2" id="KW-1185">Reference proteome</keyword>
<proteinExistence type="predicted"/>
<evidence type="ECO:0000313" key="1">
    <source>
        <dbReference type="EMBL" id="KAG8239270.1"/>
    </source>
</evidence>
<dbReference type="SUPFAM" id="SSF56219">
    <property type="entry name" value="DNase I-like"/>
    <property type="match status" value="1"/>
</dbReference>
<dbReference type="EMBL" id="KZ309571">
    <property type="protein sequence ID" value="KAG8239270.1"/>
    <property type="molecule type" value="Genomic_DNA"/>
</dbReference>
<dbReference type="OrthoDB" id="410155at2759"/>
<name>A0A8K0P7T8_LADFU</name>
<organism evidence="1 2">
    <name type="scientific">Ladona fulva</name>
    <name type="common">Scarce chaser dragonfly</name>
    <name type="synonym">Libellula fulva</name>
    <dbReference type="NCBI Taxonomy" id="123851"/>
    <lineage>
        <taxon>Eukaryota</taxon>
        <taxon>Metazoa</taxon>
        <taxon>Ecdysozoa</taxon>
        <taxon>Arthropoda</taxon>
        <taxon>Hexapoda</taxon>
        <taxon>Insecta</taxon>
        <taxon>Pterygota</taxon>
        <taxon>Palaeoptera</taxon>
        <taxon>Odonata</taxon>
        <taxon>Epiprocta</taxon>
        <taxon>Anisoptera</taxon>
        <taxon>Libelluloidea</taxon>
        <taxon>Libellulidae</taxon>
        <taxon>Ladona</taxon>
    </lineage>
</organism>
<reference evidence="1" key="1">
    <citation type="submission" date="2013-04" db="EMBL/GenBank/DDBJ databases">
        <authorList>
            <person name="Qu J."/>
            <person name="Murali S.C."/>
            <person name="Bandaranaike D."/>
            <person name="Bellair M."/>
            <person name="Blankenburg K."/>
            <person name="Chao H."/>
            <person name="Dinh H."/>
            <person name="Doddapaneni H."/>
            <person name="Downs B."/>
            <person name="Dugan-Rocha S."/>
            <person name="Elkadiri S."/>
            <person name="Gnanaolivu R.D."/>
            <person name="Hernandez B."/>
            <person name="Javaid M."/>
            <person name="Jayaseelan J.C."/>
            <person name="Lee S."/>
            <person name="Li M."/>
            <person name="Ming W."/>
            <person name="Munidasa M."/>
            <person name="Muniz J."/>
            <person name="Nguyen L."/>
            <person name="Ongeri F."/>
            <person name="Osuji N."/>
            <person name="Pu L.-L."/>
            <person name="Puazo M."/>
            <person name="Qu C."/>
            <person name="Quiroz J."/>
            <person name="Raj R."/>
            <person name="Weissenberger G."/>
            <person name="Xin Y."/>
            <person name="Zou X."/>
            <person name="Han Y."/>
            <person name="Richards S."/>
            <person name="Worley K."/>
            <person name="Muzny D."/>
            <person name="Gibbs R."/>
        </authorList>
    </citation>
    <scope>NUCLEOTIDE SEQUENCE</scope>
    <source>
        <strain evidence="1">Sampled in the wild</strain>
    </source>
</reference>
<accession>A0A8K0P7T8</accession>
<feature type="non-terminal residue" evidence="1">
    <location>
        <position position="363"/>
    </location>
</feature>
<sequence length="363" mass="42603">MKNRIISKREIRAPKVTNNNFSTLPQPRKTFTEATQAQEFEQHFREEDENDDLMNSFLTIWAKVLRGKNKIEKQTIFLTELNIEDLQLLYSIKVPTILAGDWNAKHQAWGTRKINQNADLLDFIITKDILNITASLVFGELDSDHYPLLFSILGHYAKTNNPEGTHILNWKKFREFLQNKMNNYHLLSEPISEEKVDGQIDLLNNLLHEAKERCTSLKLHNTNYPPLPKDIQDTITQRNQVRRLFLTYHREENHQLLKQLTKTIKSAIASHESKLWNNYLSTISFEDHTLWHCCKKLNRPNPNITPIEENGKIIFEPKGKAEHFVEYLSTLMRNTFKQYPYDMEVEITNNLLPHLPTLTNNSE</sequence>
<reference evidence="1" key="2">
    <citation type="submission" date="2017-10" db="EMBL/GenBank/DDBJ databases">
        <title>Ladona fulva Genome sequencing and assembly.</title>
        <authorList>
            <person name="Murali S."/>
            <person name="Richards S."/>
            <person name="Bandaranaike D."/>
            <person name="Bellair M."/>
            <person name="Blankenburg K."/>
            <person name="Chao H."/>
            <person name="Dinh H."/>
            <person name="Doddapaneni H."/>
            <person name="Dugan-Rocha S."/>
            <person name="Elkadiri S."/>
            <person name="Gnanaolivu R."/>
            <person name="Hernandez B."/>
            <person name="Skinner E."/>
            <person name="Javaid M."/>
            <person name="Lee S."/>
            <person name="Li M."/>
            <person name="Ming W."/>
            <person name="Munidasa M."/>
            <person name="Muniz J."/>
            <person name="Nguyen L."/>
            <person name="Hughes D."/>
            <person name="Osuji N."/>
            <person name="Pu L.-L."/>
            <person name="Puazo M."/>
            <person name="Qu C."/>
            <person name="Quiroz J."/>
            <person name="Raj R."/>
            <person name="Weissenberger G."/>
            <person name="Xin Y."/>
            <person name="Zou X."/>
            <person name="Han Y."/>
            <person name="Worley K."/>
            <person name="Muzny D."/>
            <person name="Gibbs R."/>
        </authorList>
    </citation>
    <scope>NUCLEOTIDE SEQUENCE</scope>
    <source>
        <strain evidence="1">Sampled in the wild</strain>
    </source>
</reference>